<protein>
    <recommendedName>
        <fullName evidence="1">Zinc finger Ogr/Delta-type domain-containing protein</fullName>
    </recommendedName>
</protein>
<dbReference type="Pfam" id="PF04606">
    <property type="entry name" value="Ogr_Delta"/>
    <property type="match status" value="1"/>
</dbReference>
<gene>
    <name evidence="2" type="ORF">TRIP_B200316</name>
</gene>
<name>A0A653A2B5_UNCDX</name>
<accession>A0A653A2B5</accession>
<feature type="domain" description="Zinc finger Ogr/Delta-type" evidence="1">
    <location>
        <begin position="8"/>
        <end position="53"/>
    </location>
</feature>
<evidence type="ECO:0000259" key="1">
    <source>
        <dbReference type="Pfam" id="PF04606"/>
    </source>
</evidence>
<proteinExistence type="predicted"/>
<sequence>MVTEDKERCPHCGEALLKWRPPENSTWDTEFQWVCFNDECPYYTRGWDHMLKTQNIKASYRYRKDPHTGASGPLPCWSQEAHKDHIISDD</sequence>
<organism evidence="2">
    <name type="scientific">Uncultured Desulfatiglans sp</name>
    <dbReference type="NCBI Taxonomy" id="1748965"/>
    <lineage>
        <taxon>Bacteria</taxon>
        <taxon>Pseudomonadati</taxon>
        <taxon>Thermodesulfobacteriota</taxon>
        <taxon>Desulfobacteria</taxon>
        <taxon>Desulfatiglandales</taxon>
        <taxon>Desulfatiglandaceae</taxon>
        <taxon>Desulfatiglans</taxon>
        <taxon>environmental samples</taxon>
    </lineage>
</organism>
<dbReference type="AlphaFoldDB" id="A0A653A2B5"/>
<dbReference type="EMBL" id="UPXX01000013">
    <property type="protein sequence ID" value="VBB42176.1"/>
    <property type="molecule type" value="Genomic_DNA"/>
</dbReference>
<evidence type="ECO:0000313" key="2">
    <source>
        <dbReference type="EMBL" id="VBB42176.1"/>
    </source>
</evidence>
<reference evidence="2" key="1">
    <citation type="submission" date="2018-07" db="EMBL/GenBank/DDBJ databases">
        <authorList>
            <consortium name="Genoscope - CEA"/>
            <person name="William W."/>
        </authorList>
    </citation>
    <scope>NUCLEOTIDE SEQUENCE</scope>
    <source>
        <strain evidence="2">IK1</strain>
    </source>
</reference>
<dbReference type="InterPro" id="IPR007684">
    <property type="entry name" value="Znf_Ogr/Delta"/>
</dbReference>